<name>A0A836H0H7_LEIEN</name>
<feature type="compositionally biased region" description="Basic residues" evidence="1">
    <location>
        <begin position="244"/>
        <end position="253"/>
    </location>
</feature>
<feature type="compositionally biased region" description="Basic and acidic residues" evidence="1">
    <location>
        <begin position="305"/>
        <end position="314"/>
    </location>
</feature>
<reference evidence="2 3" key="1">
    <citation type="submission" date="2021-02" db="EMBL/GenBank/DDBJ databases">
        <title>Leishmania (Mundinia) enrietti genome sequencing and assembly.</title>
        <authorList>
            <person name="Almutairi H."/>
            <person name="Gatherer D."/>
        </authorList>
    </citation>
    <scope>NUCLEOTIDE SEQUENCE [LARGE SCALE GENOMIC DNA]</scope>
    <source>
        <strain evidence="2">CUR178</strain>
    </source>
</reference>
<feature type="region of interest" description="Disordered" evidence="1">
    <location>
        <begin position="1351"/>
        <end position="1370"/>
    </location>
</feature>
<dbReference type="RefSeq" id="XP_067694801.1">
    <property type="nucleotide sequence ID" value="XM_067839880.1"/>
</dbReference>
<dbReference type="GeneID" id="94175390"/>
<feature type="region of interest" description="Disordered" evidence="1">
    <location>
        <begin position="437"/>
        <end position="485"/>
    </location>
</feature>
<feature type="region of interest" description="Disordered" evidence="1">
    <location>
        <begin position="1282"/>
        <end position="1332"/>
    </location>
</feature>
<organism evidence="2 3">
    <name type="scientific">Leishmania enriettii</name>
    <dbReference type="NCBI Taxonomy" id="5663"/>
    <lineage>
        <taxon>Eukaryota</taxon>
        <taxon>Discoba</taxon>
        <taxon>Euglenozoa</taxon>
        <taxon>Kinetoplastea</taxon>
        <taxon>Metakinetoplastina</taxon>
        <taxon>Trypanosomatida</taxon>
        <taxon>Trypanosomatidae</taxon>
        <taxon>Leishmaniinae</taxon>
        <taxon>Leishmania</taxon>
    </lineage>
</organism>
<feature type="compositionally biased region" description="Basic and acidic residues" evidence="1">
    <location>
        <begin position="868"/>
        <end position="877"/>
    </location>
</feature>
<feature type="region of interest" description="Disordered" evidence="1">
    <location>
        <begin position="553"/>
        <end position="575"/>
    </location>
</feature>
<keyword evidence="3" id="KW-1185">Reference proteome</keyword>
<accession>A0A836H0H7</accession>
<feature type="region of interest" description="Disordered" evidence="1">
    <location>
        <begin position="868"/>
        <end position="900"/>
    </location>
</feature>
<protein>
    <submittedName>
        <fullName evidence="2">Uncharacterized protein</fullName>
    </submittedName>
</protein>
<feature type="compositionally biased region" description="Basic and acidic residues" evidence="1">
    <location>
        <begin position="344"/>
        <end position="361"/>
    </location>
</feature>
<feature type="compositionally biased region" description="Low complexity" evidence="1">
    <location>
        <begin position="279"/>
        <end position="300"/>
    </location>
</feature>
<dbReference type="OrthoDB" id="273908at2759"/>
<comment type="caution">
    <text evidence="2">The sequence shown here is derived from an EMBL/GenBank/DDBJ whole genome shotgun (WGS) entry which is preliminary data.</text>
</comment>
<feature type="region of interest" description="Disordered" evidence="1">
    <location>
        <begin position="242"/>
        <end position="415"/>
    </location>
</feature>
<feature type="compositionally biased region" description="Basic and acidic residues" evidence="1">
    <location>
        <begin position="376"/>
        <end position="391"/>
    </location>
</feature>
<evidence type="ECO:0000313" key="2">
    <source>
        <dbReference type="EMBL" id="KAG5483584.1"/>
    </source>
</evidence>
<proteinExistence type="predicted"/>
<evidence type="ECO:0000313" key="3">
    <source>
        <dbReference type="Proteomes" id="UP000674179"/>
    </source>
</evidence>
<dbReference type="KEGG" id="lenr:94175390"/>
<gene>
    <name evidence="2" type="ORF">CUR178_08250</name>
</gene>
<evidence type="ECO:0000256" key="1">
    <source>
        <dbReference type="SAM" id="MobiDB-lite"/>
    </source>
</evidence>
<dbReference type="EMBL" id="JAFHKP010000012">
    <property type="protein sequence ID" value="KAG5483584.1"/>
    <property type="molecule type" value="Genomic_DNA"/>
</dbReference>
<feature type="compositionally biased region" description="Polar residues" evidence="1">
    <location>
        <begin position="1353"/>
        <end position="1363"/>
    </location>
</feature>
<dbReference type="Proteomes" id="UP000674179">
    <property type="component" value="Chromosome 12"/>
</dbReference>
<sequence>MSTAGSNLERLLPSLYEFLSAHPLEASAPSSATPPRRSSTFLYPDDSGDGFYTNATRPSASSSSSLGFDLSCTASTIISDSYARWRRCITVWRRVIGNDSVFLTVLLHAGCLWCPNYATLYRVKRGISARSEQQRRSAQAVPATGNKLAVGVGNAAAEGEQGGSALLNWVTFTANTPCNTAVKRRGRRGGRVVGEAAAHSVYALAAAAEVHAEMAAACPASMWALHVLHFLRVEEVCSVPCSRSTRKSGRQRHAAMANSTPSSCASWPPHGDGGDSSESEFSIASSSSGSSCSGSQYSHSNAESGRVDGDRTSDAEEGCIVSVRRPAASRGGRGGRGRGGRGAGQRDMKRRCGTERGESHRASSTNGLQKKRRLQSKAEDREARPSFDAPRKQWATSSSLLPKLSSKESSGGGGDGKYLGSTLAAVLSVLQQQEQHRTSALRCDGSVDGGAEDNDTEERRDRSSGLGRRGAIHDRGTGAPSEASAMAEQKHALLLRAIITLVSEEEPLVQQVATALVNEWVDLMSVEAPTPSSCKTAPSASVAGKGAATAFADRGASPDTVGSAEARSSSCADTPKQALRHRRMCDARHYWLSCLLKMVAYLDGVHSALREENAHIGAVLARQGITPQDAEDIFTKSLPAILNCALVEETLQSAAAALPTSTVRLWMPPPVLLLPFHLIGRGSVFGVWVPASAASASYPPALSAARTSARAQGRFVSCVVNSCGLHLSAEPHVGRAAQEPEAKVCDAGHCRLGFAVRCAESESLLERRYLASLDHLLPILHAPDMPIPLATDGDLRRDQPDRQPSLRWWPCMLWETAGCPRMDLYVARTLLMLPIPAQSAVGSTTKPAASTVRADTDATARAVTFDEAHHTGARSKDISGAPAPPLATAGSGKRPRGGFNRGAAISAEEQAVRHQHPLLYHSMRLHLRAERCACKAGSSDSANGSGELVLLYGHPRGEEATALRHMGFTVRTGSHHRLCRGGGTSGSVGAAFARRTGSSAGSSVTGLGSNGGGSSGRITLARDALGTTLEGMYLIARRVLALQGLFVSPASASTTSAIAAAEAPARGKGSSAIADAVVLSDGGSCAPAKGSACPSAAAIRISAQTEKEALGTVAATLALTCLVLSHNLLDDLLEQPFLVLWTTELASFTLDVSLLMPRPISRLLKADGLAMALLLQPAQSLLLMVGLAATLVTREVHMAAASSRGGEAVGGIRGGRGRCIDATPSASKSIAPQRHPWWSAFRAAVLRDPELPSCLYSGVWPILESAEDTLATYVAEARWDASGNCHPSDSRRKHPSLAVDSDAKEEGAQAGAPAHAPSRGGRRSGAGGGRRILSLSGPSLSAAAGLHPLGAVQGTTSSKQSGVTPCGRSDGGGAPYEHRLILRASARGGVAGRLSANATLDRSSDAVAYRSGIVFSEDQPSVPRRLCGQAVLCQDDESCGVGTEENDICAAARAVLFAQGVLVVPGNEMALLASSSAHPSVLSPVSRMPSLSFTRAAPLPRLTTAVASALWASLEADEMQWPTEAA</sequence>
<feature type="compositionally biased region" description="Low complexity" evidence="1">
    <location>
        <begin position="397"/>
        <end position="409"/>
    </location>
</feature>